<feature type="signal peptide" evidence="3">
    <location>
        <begin position="1"/>
        <end position="16"/>
    </location>
</feature>
<proteinExistence type="predicted"/>
<reference evidence="4 5" key="2">
    <citation type="journal article" date="2013" name="IMA Fungus">
        <title>IMA Genome-F 1: Ceratocystis fimbriata: Draft nuclear genome sequence for the plant pathogen, Ceratocystis fimbriata.</title>
        <authorList>
            <person name="Wilken P.M."/>
            <person name="Steenkamp E.T."/>
            <person name="Wingfield M.J."/>
            <person name="de Beer Z.W."/>
            <person name="Wingfield B.D."/>
        </authorList>
    </citation>
    <scope>NUCLEOTIDE SEQUENCE [LARGE SCALE GENOMIC DNA]</scope>
    <source>
        <strain evidence="4 5">CBS 114723</strain>
    </source>
</reference>
<dbReference type="AlphaFoldDB" id="A0A2C5X694"/>
<name>A0A2C5X694_9PEZI</name>
<evidence type="ECO:0000313" key="5">
    <source>
        <dbReference type="Proteomes" id="UP000222788"/>
    </source>
</evidence>
<feature type="region of interest" description="Disordered" evidence="1">
    <location>
        <begin position="243"/>
        <end position="276"/>
    </location>
</feature>
<accession>A0A2C5X694</accession>
<reference evidence="4 5" key="1">
    <citation type="journal article" date="2013" name="Fungal Biol.">
        <title>Analysis of microsatellite markers in the genome of the plant pathogen Ceratocystis fimbriata.</title>
        <authorList>
            <person name="Simpson M.C."/>
            <person name="Wilken P.M."/>
            <person name="Coetzee M.P."/>
            <person name="Wingfield M.J."/>
            <person name="Wingfield B.D."/>
        </authorList>
    </citation>
    <scope>NUCLEOTIDE SEQUENCE [LARGE SCALE GENOMIC DNA]</scope>
    <source>
        <strain evidence="4 5">CBS 114723</strain>
    </source>
</reference>
<dbReference type="STRING" id="1035309.A0A2C5X694"/>
<evidence type="ECO:0000256" key="1">
    <source>
        <dbReference type="SAM" id="MobiDB-lite"/>
    </source>
</evidence>
<feature type="compositionally biased region" description="Pro residues" evidence="1">
    <location>
        <begin position="596"/>
        <end position="606"/>
    </location>
</feature>
<feature type="compositionally biased region" description="Polar residues" evidence="1">
    <location>
        <begin position="663"/>
        <end position="683"/>
    </location>
</feature>
<keyword evidence="2" id="KW-0472">Membrane</keyword>
<keyword evidence="2" id="KW-1133">Transmembrane helix</keyword>
<dbReference type="Proteomes" id="UP000222788">
    <property type="component" value="Unassembled WGS sequence"/>
</dbReference>
<organism evidence="4 5">
    <name type="scientific">Ceratocystis fimbriata CBS 114723</name>
    <dbReference type="NCBI Taxonomy" id="1035309"/>
    <lineage>
        <taxon>Eukaryota</taxon>
        <taxon>Fungi</taxon>
        <taxon>Dikarya</taxon>
        <taxon>Ascomycota</taxon>
        <taxon>Pezizomycotina</taxon>
        <taxon>Sordariomycetes</taxon>
        <taxon>Hypocreomycetidae</taxon>
        <taxon>Microascales</taxon>
        <taxon>Ceratocystidaceae</taxon>
        <taxon>Ceratocystis</taxon>
    </lineage>
</organism>
<gene>
    <name evidence="4" type="ORF">CFIMG_008231RA00001</name>
</gene>
<dbReference type="EMBL" id="APWK03000045">
    <property type="protein sequence ID" value="PHH53304.1"/>
    <property type="molecule type" value="Genomic_DNA"/>
</dbReference>
<keyword evidence="2" id="KW-0812">Transmembrane</keyword>
<dbReference type="PROSITE" id="PS51257">
    <property type="entry name" value="PROKAR_LIPOPROTEIN"/>
    <property type="match status" value="1"/>
</dbReference>
<feature type="compositionally biased region" description="Polar residues" evidence="1">
    <location>
        <begin position="246"/>
        <end position="276"/>
    </location>
</feature>
<sequence>MARLLIAALMLATVLACVVAASNVPQVQRLDDHLDPRSPLILFQVPTAALLGQPPIPSAVGATRFLRARIDSTCSLAAGRSSENFCFGADSGSYCPSCGTCCSAQDTDTEEAEGLLTSRDGEKLLRSTSETLEWCCGTDAVCCAGGKCCPSGGVCCAEGCCEQGQQCLAGKCIAGTGLSLSTSSTARTAASVKPTASDVRAMSEAVSTETRPTATTEEILMVAEISTSPTPTSAYASNHKAISDESAPTASGTPVTTISLLPESTPTQTASTTGAVSHTSGLPFGAAVGLIISSAAVFVVLGFIIALYCRRRRNDRARARAAQMSMVLSPSSPLLHDSPTMQPVAFGGSMRSRSPLGLSYTAYPPYAIYNGNKIRNENRSGDDRLVADHMNETASHGIAGRISRTGSAAATGILAGIRSASRSGSRRSFRPLVDADDTSTINLDDDDAAEAHFAKLLQEVREPLAYTLPRSRSAAPSSVYSAYPSSAAFPPAAYAVSHQVAAATGGDNCAVGGGGYALPIAASMMAGGRTASQSANTNTNTNMNISAGPTNLTRAPSFAASAVAMARNASTGSTSSTMRSRTRSIFFPAPHHDAPFSPPPSAPAPSRPLSSVMGGVGIALSCDEPLYSPLPKTSPMSLAMSVSSVSSAGTGLGPAVLRWSQGTGRWSEASAPQTQQAQTNAHAYSQGHGQGQNIQNQNPDSGVAWNSPSWTRKPYVQIGQNAWSYAPTTHYDKDLLVTSPSASSVTGSGHASPLISPRTRAVTPVLGPGTGPGFIAELEGSGPLI</sequence>
<evidence type="ECO:0000313" key="4">
    <source>
        <dbReference type="EMBL" id="PHH53304.1"/>
    </source>
</evidence>
<evidence type="ECO:0000256" key="2">
    <source>
        <dbReference type="SAM" id="Phobius"/>
    </source>
</evidence>
<feature type="region of interest" description="Disordered" evidence="1">
    <location>
        <begin position="587"/>
        <end position="608"/>
    </location>
</feature>
<comment type="caution">
    <text evidence="4">The sequence shown here is derived from an EMBL/GenBank/DDBJ whole genome shotgun (WGS) entry which is preliminary data.</text>
</comment>
<feature type="transmembrane region" description="Helical" evidence="2">
    <location>
        <begin position="284"/>
        <end position="308"/>
    </location>
</feature>
<evidence type="ECO:0000256" key="3">
    <source>
        <dbReference type="SAM" id="SignalP"/>
    </source>
</evidence>
<feature type="chain" id="PRO_5012474107" evidence="3">
    <location>
        <begin position="17"/>
        <end position="785"/>
    </location>
</feature>
<protein>
    <submittedName>
        <fullName evidence="4">Uncharacterized protein</fullName>
    </submittedName>
</protein>
<keyword evidence="3" id="KW-0732">Signal</keyword>
<keyword evidence="5" id="KW-1185">Reference proteome</keyword>
<feature type="region of interest" description="Disordered" evidence="1">
    <location>
        <begin position="663"/>
        <end position="708"/>
    </location>
</feature>